<dbReference type="Proteomes" id="UP001500620">
    <property type="component" value="Unassembled WGS sequence"/>
</dbReference>
<feature type="transmembrane region" description="Helical" evidence="2">
    <location>
        <begin position="173"/>
        <end position="197"/>
    </location>
</feature>
<evidence type="ECO:0000313" key="3">
    <source>
        <dbReference type="EMBL" id="GAA4263433.1"/>
    </source>
</evidence>
<protein>
    <submittedName>
        <fullName evidence="3">Uncharacterized protein</fullName>
    </submittedName>
</protein>
<organism evidence="3 4">
    <name type="scientific">Dactylosporangium darangshiense</name>
    <dbReference type="NCBI Taxonomy" id="579108"/>
    <lineage>
        <taxon>Bacteria</taxon>
        <taxon>Bacillati</taxon>
        <taxon>Actinomycetota</taxon>
        <taxon>Actinomycetes</taxon>
        <taxon>Micromonosporales</taxon>
        <taxon>Micromonosporaceae</taxon>
        <taxon>Dactylosporangium</taxon>
    </lineage>
</organism>
<gene>
    <name evidence="3" type="ORF">GCM10022255_107940</name>
</gene>
<keyword evidence="2" id="KW-0472">Membrane</keyword>
<name>A0ABP8DU01_9ACTN</name>
<feature type="region of interest" description="Disordered" evidence="1">
    <location>
        <begin position="52"/>
        <end position="74"/>
    </location>
</feature>
<proteinExistence type="predicted"/>
<accession>A0ABP8DU01</accession>
<sequence length="224" mass="24366">MRAQRTADWTNAEIAESLNRDRVPTSQGAARWSAEAVRRILRRLESVDIGHPSKIISVGPPPDLGRPRRRRAPTGDDAAAIQQLYSAGTLTVEAIAERFGTTKAGVYAVLDPATTGGRPNSPRKVKSDGIRRSLRPGEIDQLRRMQAVAAGVRATMPADHPDRRTSREYADLLAGYLAAGLTMEYLAGLVGVSRAALIRRLGRYGHRPMSPSVTDRTIAPLQEP</sequence>
<keyword evidence="4" id="KW-1185">Reference proteome</keyword>
<evidence type="ECO:0000256" key="2">
    <source>
        <dbReference type="SAM" id="Phobius"/>
    </source>
</evidence>
<keyword evidence="2" id="KW-1133">Transmembrane helix</keyword>
<evidence type="ECO:0000313" key="4">
    <source>
        <dbReference type="Proteomes" id="UP001500620"/>
    </source>
</evidence>
<evidence type="ECO:0000256" key="1">
    <source>
        <dbReference type="SAM" id="MobiDB-lite"/>
    </source>
</evidence>
<comment type="caution">
    <text evidence="3">The sequence shown here is derived from an EMBL/GenBank/DDBJ whole genome shotgun (WGS) entry which is preliminary data.</text>
</comment>
<dbReference type="EMBL" id="BAABAT010000069">
    <property type="protein sequence ID" value="GAA4263433.1"/>
    <property type="molecule type" value="Genomic_DNA"/>
</dbReference>
<keyword evidence="2" id="KW-0812">Transmembrane</keyword>
<reference evidence="4" key="1">
    <citation type="journal article" date="2019" name="Int. J. Syst. Evol. Microbiol.">
        <title>The Global Catalogue of Microorganisms (GCM) 10K type strain sequencing project: providing services to taxonomists for standard genome sequencing and annotation.</title>
        <authorList>
            <consortium name="The Broad Institute Genomics Platform"/>
            <consortium name="The Broad Institute Genome Sequencing Center for Infectious Disease"/>
            <person name="Wu L."/>
            <person name="Ma J."/>
        </authorList>
    </citation>
    <scope>NUCLEOTIDE SEQUENCE [LARGE SCALE GENOMIC DNA]</scope>
    <source>
        <strain evidence="4">JCM 17441</strain>
    </source>
</reference>
<dbReference type="RefSeq" id="WP_345142758.1">
    <property type="nucleotide sequence ID" value="NZ_BAABAT010000069.1"/>
</dbReference>